<dbReference type="GO" id="GO:0005765">
    <property type="term" value="C:lysosomal membrane"/>
    <property type="evidence" value="ECO:0007669"/>
    <property type="project" value="UniProtKB-SubCell"/>
</dbReference>
<proteinExistence type="inferred from homology"/>
<evidence type="ECO:0000256" key="9">
    <source>
        <dbReference type="SAM" id="Phobius"/>
    </source>
</evidence>
<name>A0A914LPF5_MELIC</name>
<accession>A0A914LPF5</accession>
<evidence type="ECO:0000256" key="4">
    <source>
        <dbReference type="ARBA" id="ARBA00005975"/>
    </source>
</evidence>
<reference evidence="12" key="1">
    <citation type="submission" date="2022-11" db="UniProtKB">
        <authorList>
            <consortium name="WormBaseParasite"/>
        </authorList>
    </citation>
    <scope>IDENTIFICATION</scope>
</reference>
<comment type="subcellular location">
    <subcellularLocation>
        <location evidence="2">Endosome membrane</location>
        <topology evidence="2">Peripheral membrane protein</topology>
    </subcellularLocation>
    <subcellularLocation>
        <location evidence="1">Late endosome membrane</location>
    </subcellularLocation>
    <subcellularLocation>
        <location evidence="3">Lysosome membrane</location>
        <topology evidence="3">Peripheral membrane protein</topology>
        <orientation evidence="3">Cytoplasmic side</orientation>
    </subcellularLocation>
</comment>
<feature type="transmembrane region" description="Helical" evidence="9">
    <location>
        <begin position="85"/>
        <end position="109"/>
    </location>
</feature>
<keyword evidence="9" id="KW-0812">Transmembrane</keyword>
<dbReference type="AlphaFoldDB" id="A0A914LPF5"/>
<dbReference type="GO" id="GO:0031902">
    <property type="term" value="C:late endosome membrane"/>
    <property type="evidence" value="ECO:0007669"/>
    <property type="project" value="UniProtKB-SubCell"/>
</dbReference>
<feature type="region of interest" description="Disordered" evidence="8">
    <location>
        <begin position="143"/>
        <end position="175"/>
    </location>
</feature>
<evidence type="ECO:0000313" key="11">
    <source>
        <dbReference type="Proteomes" id="UP000887563"/>
    </source>
</evidence>
<evidence type="ECO:0000256" key="5">
    <source>
        <dbReference type="ARBA" id="ARBA00022723"/>
    </source>
</evidence>
<dbReference type="InterPro" id="IPR037519">
    <property type="entry name" value="LITAF_fam"/>
</dbReference>
<evidence type="ECO:0000256" key="2">
    <source>
        <dbReference type="ARBA" id="ARBA00004481"/>
    </source>
</evidence>
<organism evidence="11 12">
    <name type="scientific">Meloidogyne incognita</name>
    <name type="common">Southern root-knot nematode worm</name>
    <name type="synonym">Oxyuris incognita</name>
    <dbReference type="NCBI Taxonomy" id="6306"/>
    <lineage>
        <taxon>Eukaryota</taxon>
        <taxon>Metazoa</taxon>
        <taxon>Ecdysozoa</taxon>
        <taxon>Nematoda</taxon>
        <taxon>Chromadorea</taxon>
        <taxon>Rhabditida</taxon>
        <taxon>Tylenchina</taxon>
        <taxon>Tylenchomorpha</taxon>
        <taxon>Tylenchoidea</taxon>
        <taxon>Meloidogynidae</taxon>
        <taxon>Meloidogyninae</taxon>
        <taxon>Meloidogyne</taxon>
        <taxon>Meloidogyne incognita group</taxon>
    </lineage>
</organism>
<evidence type="ECO:0000256" key="6">
    <source>
        <dbReference type="ARBA" id="ARBA00022833"/>
    </source>
</evidence>
<evidence type="ECO:0000256" key="1">
    <source>
        <dbReference type="ARBA" id="ARBA00004414"/>
    </source>
</evidence>
<dbReference type="Proteomes" id="UP000887563">
    <property type="component" value="Unplaced"/>
</dbReference>
<dbReference type="WBParaSite" id="Minc3s00722g16530">
    <property type="protein sequence ID" value="Minc3s00722g16530"/>
    <property type="gene ID" value="Minc3s00722g16530"/>
</dbReference>
<evidence type="ECO:0000256" key="8">
    <source>
        <dbReference type="SAM" id="MobiDB-lite"/>
    </source>
</evidence>
<feature type="domain" description="LITAF" evidence="10">
    <location>
        <begin position="46"/>
        <end position="133"/>
    </location>
</feature>
<evidence type="ECO:0000259" key="10">
    <source>
        <dbReference type="PROSITE" id="PS51837"/>
    </source>
</evidence>
<dbReference type="PROSITE" id="PS51837">
    <property type="entry name" value="LITAF"/>
    <property type="match status" value="1"/>
</dbReference>
<protein>
    <submittedName>
        <fullName evidence="12">LITAF domain-containing protein</fullName>
    </submittedName>
</protein>
<evidence type="ECO:0000313" key="12">
    <source>
        <dbReference type="WBParaSite" id="Minc3s00722g16530"/>
    </source>
</evidence>
<dbReference type="InterPro" id="IPR006629">
    <property type="entry name" value="LITAF"/>
</dbReference>
<feature type="compositionally biased region" description="Low complexity" evidence="8">
    <location>
        <begin position="151"/>
        <end position="171"/>
    </location>
</feature>
<evidence type="ECO:0000256" key="3">
    <source>
        <dbReference type="ARBA" id="ARBA00004630"/>
    </source>
</evidence>
<dbReference type="SMART" id="SM00714">
    <property type="entry name" value="LITAF"/>
    <property type="match status" value="1"/>
</dbReference>
<dbReference type="Pfam" id="PF10601">
    <property type="entry name" value="zf-LITAF-like"/>
    <property type="match status" value="1"/>
</dbReference>
<keyword evidence="5" id="KW-0479">Metal-binding</keyword>
<keyword evidence="11" id="KW-1185">Reference proteome</keyword>
<dbReference type="PANTHER" id="PTHR23292:SF6">
    <property type="entry name" value="FI16602P1-RELATED"/>
    <property type="match status" value="1"/>
</dbReference>
<keyword evidence="9" id="KW-1133">Transmembrane helix</keyword>
<dbReference type="GO" id="GO:0008270">
    <property type="term" value="F:zinc ion binding"/>
    <property type="evidence" value="ECO:0007669"/>
    <property type="project" value="TreeGrafter"/>
</dbReference>
<evidence type="ECO:0000256" key="7">
    <source>
        <dbReference type="ARBA" id="ARBA00023136"/>
    </source>
</evidence>
<keyword evidence="6" id="KW-0862">Zinc</keyword>
<keyword evidence="7 9" id="KW-0472">Membrane</keyword>
<comment type="similarity">
    <text evidence="4">Belongs to the CDIP1/LITAF family.</text>
</comment>
<sequence>MGKKHKKHYSIKTNSTQQSKCSPCVEIGIGGGSASSESAESNLPPQHQVVNIPDQKTNVLGQFPQQVYCPTCDQQVLTQTKYVSGVFTCALVFLLLFCCCCCGCCLVPLCLDACKDVEHRCSQCNTYIGTFERNMQSDCKAADVKSRGPAKSPNQSGNSSKKPKKSPSQPKTPQVKIVANCVVHQI</sequence>
<dbReference type="PANTHER" id="PTHR23292">
    <property type="entry name" value="LIPOPOLYSACCHARIDE-INDUCED TUMOR NECROSIS FACTOR-ALPHA FACTOR"/>
    <property type="match status" value="1"/>
</dbReference>